<evidence type="ECO:0000313" key="1">
    <source>
        <dbReference type="EMBL" id="EEZ31458.1"/>
    </source>
</evidence>
<dbReference type="EMBL" id="EQ999546">
    <property type="protein sequence ID" value="EEZ31458.1"/>
    <property type="molecule type" value="Genomic_DNA"/>
</dbReference>
<dbReference type="RefSeq" id="WP_002964466.1">
    <property type="nucleotide sequence ID" value="NZ_EQ999546.1"/>
</dbReference>
<protein>
    <submittedName>
        <fullName evidence="1">Uncharacterized protein</fullName>
    </submittedName>
</protein>
<accession>A0A0E1X379</accession>
<reference evidence="1" key="1">
    <citation type="submission" date="2009-01" db="EMBL/GenBank/DDBJ databases">
        <title>The Genome Sequence of Brucella pinnipedialis M292/94/1.</title>
        <authorList>
            <consortium name="The Broad Institute Genome Sequencing Platform"/>
            <person name="Ward D."/>
            <person name="Young S.K."/>
            <person name="Kodira C.D."/>
            <person name="Zeng Q."/>
            <person name="Koehrsen M."/>
            <person name="Alvarado L."/>
            <person name="Berlin A."/>
            <person name="Borenstein D."/>
            <person name="Chen Z."/>
            <person name="Engels R."/>
            <person name="Freedman E."/>
            <person name="Gellesch M."/>
            <person name="Goldberg J."/>
            <person name="Griggs A."/>
            <person name="Gujja S."/>
            <person name="Heiman D."/>
            <person name="Hepburn T."/>
            <person name="Howarth C."/>
            <person name="Jen D."/>
            <person name="Larson L."/>
            <person name="Lewis B."/>
            <person name="Mehta T."/>
            <person name="Park D."/>
            <person name="Pearson M."/>
            <person name="Roberts A."/>
            <person name="Saif S."/>
            <person name="Shea T."/>
            <person name="Shenoy N."/>
            <person name="Sisk P."/>
            <person name="Stolte C."/>
            <person name="Sykes S."/>
            <person name="Walk T."/>
            <person name="White J."/>
            <person name="Yandava C."/>
            <person name="Whatmore A.M."/>
            <person name="Perrett L.L."/>
            <person name="O'Callaghan D."/>
            <person name="Nusbaum C."/>
            <person name="Galagan J."/>
            <person name="Birren B."/>
        </authorList>
    </citation>
    <scope>NUCLEOTIDE SEQUENCE [LARGE SCALE GENOMIC DNA]</scope>
    <source>
        <strain evidence="1">M292/94/1</strain>
    </source>
</reference>
<proteinExistence type="predicted"/>
<dbReference type="GeneID" id="93015077"/>
<dbReference type="AlphaFoldDB" id="A0A0E1X379"/>
<name>A0A0E1X379_9HYPH</name>
<organism evidence="1">
    <name type="scientific">Brucella pinnipedialis M292/94/1</name>
    <dbReference type="NCBI Taxonomy" id="520462"/>
    <lineage>
        <taxon>Bacteria</taxon>
        <taxon>Pseudomonadati</taxon>
        <taxon>Pseudomonadota</taxon>
        <taxon>Alphaproteobacteria</taxon>
        <taxon>Hyphomicrobiales</taxon>
        <taxon>Brucellaceae</taxon>
        <taxon>Brucella/Ochrobactrum group</taxon>
        <taxon>Brucella</taxon>
    </lineage>
</organism>
<dbReference type="HOGENOM" id="CLU_2714495_0_0_5"/>
<gene>
    <name evidence="1" type="ORF">BALG_01578</name>
</gene>
<dbReference type="Proteomes" id="UP000004659">
    <property type="component" value="Unassembled WGS sequence"/>
</dbReference>
<sequence length="78" mass="8334">MLIVFSLPVSTRAGSPGCQRPYSYGTPAIESAERELLRHRFYRQSAGAVSIATSISSKQHPRLSPFCAGGICGKSGYA</sequence>